<organism evidence="2">
    <name type="scientific">uncultured marine group II/III euryarchaeote AD1000_30_D02</name>
    <dbReference type="NCBI Taxonomy" id="1457751"/>
    <lineage>
        <taxon>Archaea</taxon>
        <taxon>Methanobacteriati</taxon>
        <taxon>Methanobacteriota</taxon>
        <taxon>environmental samples</taxon>
    </lineage>
</organism>
<dbReference type="EMBL" id="KF900381">
    <property type="protein sequence ID" value="AIE92941.1"/>
    <property type="molecule type" value="Genomic_DNA"/>
</dbReference>
<dbReference type="InterPro" id="IPR029024">
    <property type="entry name" value="TerB-like"/>
</dbReference>
<sequence>MKPSHPDAFLVVNRDDYMTVLAIIANADNILKEEEMSFFESRMARMLINPRLRSQFRNLLRNEYNVEETVKKMDKKTLRLALRDGIFLAAADGEVHDSEVEAIKIIAKHAGVDNDRLKEIWAWVQDGLEWMSTGPSLLEITLDENDK</sequence>
<proteinExistence type="predicted"/>
<name>A0A075FU35_9EURY</name>
<evidence type="ECO:0000313" key="2">
    <source>
        <dbReference type="EMBL" id="AIE92941.1"/>
    </source>
</evidence>
<reference evidence="2" key="1">
    <citation type="journal article" date="2014" name="Genome Biol. Evol.">
        <title>Pangenome evidence for extensive interdomain horizontal transfer affecting lineage core and shell genes in uncultured planktonic thaumarchaeota and euryarchaeota.</title>
        <authorList>
            <person name="Deschamps P."/>
            <person name="Zivanovic Y."/>
            <person name="Moreira D."/>
            <person name="Rodriguez-Valera F."/>
            <person name="Lopez-Garcia P."/>
        </authorList>
    </citation>
    <scope>NUCLEOTIDE SEQUENCE</scope>
</reference>
<evidence type="ECO:0000259" key="1">
    <source>
        <dbReference type="Pfam" id="PF05099"/>
    </source>
</evidence>
<dbReference type="Gene3D" id="1.10.3680.10">
    <property type="entry name" value="TerB-like"/>
    <property type="match status" value="1"/>
</dbReference>
<accession>A0A075FU35</accession>
<dbReference type="InterPro" id="IPR007791">
    <property type="entry name" value="DjlA_N"/>
</dbReference>
<dbReference type="SUPFAM" id="SSF158682">
    <property type="entry name" value="TerB-like"/>
    <property type="match status" value="1"/>
</dbReference>
<feature type="domain" description="Co-chaperone DjlA N-terminal" evidence="1">
    <location>
        <begin position="17"/>
        <end position="117"/>
    </location>
</feature>
<dbReference type="AlphaFoldDB" id="A0A075FU35"/>
<dbReference type="Pfam" id="PF05099">
    <property type="entry name" value="TerB"/>
    <property type="match status" value="1"/>
</dbReference>
<protein>
    <recommendedName>
        <fullName evidence="1">Co-chaperone DjlA N-terminal domain-containing protein</fullName>
    </recommendedName>
</protein>